<proteinExistence type="predicted"/>
<organism evidence="2 3">
    <name type="scientific">Tribonema minus</name>
    <dbReference type="NCBI Taxonomy" id="303371"/>
    <lineage>
        <taxon>Eukaryota</taxon>
        <taxon>Sar</taxon>
        <taxon>Stramenopiles</taxon>
        <taxon>Ochrophyta</taxon>
        <taxon>PX clade</taxon>
        <taxon>Xanthophyceae</taxon>
        <taxon>Tribonematales</taxon>
        <taxon>Tribonemataceae</taxon>
        <taxon>Tribonema</taxon>
    </lineage>
</organism>
<name>A0A835ZES7_9STRA</name>
<dbReference type="InterPro" id="IPR009769">
    <property type="entry name" value="EDR2_C"/>
</dbReference>
<keyword evidence="3" id="KW-1185">Reference proteome</keyword>
<feature type="non-terminal residue" evidence="2">
    <location>
        <position position="1"/>
    </location>
</feature>
<evidence type="ECO:0000313" key="2">
    <source>
        <dbReference type="EMBL" id="KAG5193127.1"/>
    </source>
</evidence>
<protein>
    <recommendedName>
        <fullName evidence="1">Protein ENHANCED DISEASE RESISTANCE 2 C-terminal domain-containing protein</fullName>
    </recommendedName>
</protein>
<evidence type="ECO:0000259" key="1">
    <source>
        <dbReference type="Pfam" id="PF07059"/>
    </source>
</evidence>
<dbReference type="EMBL" id="JAFCMP010000001">
    <property type="protein sequence ID" value="KAG5193127.1"/>
    <property type="molecule type" value="Genomic_DNA"/>
</dbReference>
<dbReference type="Proteomes" id="UP000664859">
    <property type="component" value="Unassembled WGS sequence"/>
</dbReference>
<sequence length="104" mass="11393">DDFRNERFKLIPSIVEGPFLVRGAVGNKPALLGRKLTQRYYRGAHYVETDVDVASSSVAAHIVSMCRGASNGLSVDLGIVLEGRARAELPERCLGVVRLNRLDL</sequence>
<dbReference type="PANTHER" id="PTHR12136">
    <property type="entry name" value="ENHANCED DISEASE RESISTANCE-RELATED"/>
    <property type="match status" value="1"/>
</dbReference>
<dbReference type="InterPro" id="IPR045096">
    <property type="entry name" value="EDR2-like"/>
</dbReference>
<dbReference type="PANTHER" id="PTHR12136:SF41">
    <property type="entry name" value="PLECKSTRIN HOMOLOGY (PH) AND LIPID-BINDING START DOMAINS-CONTAINING PROTEIN"/>
    <property type="match status" value="1"/>
</dbReference>
<dbReference type="OrthoDB" id="9970435at2759"/>
<accession>A0A835ZES7</accession>
<comment type="caution">
    <text evidence="2">The sequence shown here is derived from an EMBL/GenBank/DDBJ whole genome shotgun (WGS) entry which is preliminary data.</text>
</comment>
<dbReference type="Pfam" id="PF07059">
    <property type="entry name" value="EDR2_C"/>
    <property type="match status" value="1"/>
</dbReference>
<feature type="domain" description="Protein ENHANCED DISEASE RESISTANCE 2 C-terminal" evidence="1">
    <location>
        <begin position="1"/>
        <end position="103"/>
    </location>
</feature>
<reference evidence="2" key="1">
    <citation type="submission" date="2021-02" db="EMBL/GenBank/DDBJ databases">
        <title>First Annotated Genome of the Yellow-green Alga Tribonema minus.</title>
        <authorList>
            <person name="Mahan K.M."/>
        </authorList>
    </citation>
    <scope>NUCLEOTIDE SEQUENCE</scope>
    <source>
        <strain evidence="2">UTEX B ZZ1240</strain>
    </source>
</reference>
<feature type="non-terminal residue" evidence="2">
    <location>
        <position position="104"/>
    </location>
</feature>
<dbReference type="AlphaFoldDB" id="A0A835ZES7"/>
<evidence type="ECO:0000313" key="3">
    <source>
        <dbReference type="Proteomes" id="UP000664859"/>
    </source>
</evidence>
<gene>
    <name evidence="2" type="ORF">JKP88DRAFT_136536</name>
</gene>